<dbReference type="InterPro" id="IPR052017">
    <property type="entry name" value="TSUP"/>
</dbReference>
<keyword evidence="7 8" id="KW-0472">Membrane</keyword>
<evidence type="ECO:0000256" key="6">
    <source>
        <dbReference type="ARBA" id="ARBA00022989"/>
    </source>
</evidence>
<dbReference type="RefSeq" id="WP_120356737.1">
    <property type="nucleotide sequence ID" value="NZ_RAQO01000012.1"/>
</dbReference>
<dbReference type="PANTHER" id="PTHR30269">
    <property type="entry name" value="TRANSMEMBRANE PROTEIN YFCA"/>
    <property type="match status" value="1"/>
</dbReference>
<feature type="transmembrane region" description="Helical" evidence="8">
    <location>
        <begin position="42"/>
        <end position="63"/>
    </location>
</feature>
<feature type="transmembrane region" description="Helical" evidence="8">
    <location>
        <begin position="6"/>
        <end position="30"/>
    </location>
</feature>
<feature type="transmembrane region" description="Helical" evidence="8">
    <location>
        <begin position="128"/>
        <end position="150"/>
    </location>
</feature>
<evidence type="ECO:0000256" key="4">
    <source>
        <dbReference type="ARBA" id="ARBA00022475"/>
    </source>
</evidence>
<comment type="caution">
    <text evidence="9">The sequence shown here is derived from an EMBL/GenBank/DDBJ whole genome shotgun (WGS) entry which is preliminary data.</text>
</comment>
<feature type="transmembrane region" description="Helical" evidence="8">
    <location>
        <begin position="69"/>
        <end position="90"/>
    </location>
</feature>
<keyword evidence="4 8" id="KW-1003">Cell membrane</keyword>
<proteinExistence type="inferred from homology"/>
<sequence length="238" mass="26066">MDIYTILAAMAIIFVGATVQFTIGFGLAIVAAPWLFLLNEDYVPAPIIMMALIISSITCYQYRENLSFKGLWSAIVGRIPGSLLGAWFLVHFHTEALSLWLGAIVIFAVAVSYSPFRLEPNQFRMGIAGFLSGFMGTTSSIGGPPMALLLQHQKAEYLRANLSAFFVFSCVMSLLVLAPIGHLNFTHLKLAAPLLPAVLLGAWVGRRFASRIPREQVRTLTMLVCFISGVSSIIAYFI</sequence>
<feature type="transmembrane region" description="Helical" evidence="8">
    <location>
        <begin position="217"/>
        <end position="237"/>
    </location>
</feature>
<keyword evidence="3" id="KW-0813">Transport</keyword>
<feature type="transmembrane region" description="Helical" evidence="8">
    <location>
        <begin position="162"/>
        <end position="181"/>
    </location>
</feature>
<dbReference type="Pfam" id="PF01925">
    <property type="entry name" value="TauE"/>
    <property type="match status" value="1"/>
</dbReference>
<keyword evidence="6 8" id="KW-1133">Transmembrane helix</keyword>
<dbReference type="OrthoDB" id="5472127at2"/>
<evidence type="ECO:0000313" key="10">
    <source>
        <dbReference type="Proteomes" id="UP000286482"/>
    </source>
</evidence>
<keyword evidence="5 8" id="KW-0812">Transmembrane</keyword>
<gene>
    <name evidence="9" type="ORF">DBZ36_19900</name>
</gene>
<evidence type="ECO:0000256" key="3">
    <source>
        <dbReference type="ARBA" id="ARBA00022448"/>
    </source>
</evidence>
<evidence type="ECO:0000256" key="7">
    <source>
        <dbReference type="ARBA" id="ARBA00023136"/>
    </source>
</evidence>
<comment type="subcellular location">
    <subcellularLocation>
        <location evidence="1 8">Cell membrane</location>
        <topology evidence="1 8">Multi-pass membrane protein</topology>
    </subcellularLocation>
</comment>
<feature type="transmembrane region" description="Helical" evidence="8">
    <location>
        <begin position="97"/>
        <end position="116"/>
    </location>
</feature>
<evidence type="ECO:0000256" key="5">
    <source>
        <dbReference type="ARBA" id="ARBA00022692"/>
    </source>
</evidence>
<dbReference type="GO" id="GO:0005886">
    <property type="term" value="C:plasma membrane"/>
    <property type="evidence" value="ECO:0007669"/>
    <property type="project" value="UniProtKB-SubCell"/>
</dbReference>
<evidence type="ECO:0000313" key="9">
    <source>
        <dbReference type="EMBL" id="RKF13324.1"/>
    </source>
</evidence>
<protein>
    <recommendedName>
        <fullName evidence="8">Probable membrane transporter protein</fullName>
    </recommendedName>
</protein>
<dbReference type="Proteomes" id="UP000286482">
    <property type="component" value="Unassembled WGS sequence"/>
</dbReference>
<accession>A0A420E6A5</accession>
<dbReference type="EMBL" id="RAQO01000012">
    <property type="protein sequence ID" value="RKF13324.1"/>
    <property type="molecule type" value="Genomic_DNA"/>
</dbReference>
<reference evidence="9 10" key="1">
    <citation type="submission" date="2018-09" db="EMBL/GenBank/DDBJ databases">
        <authorList>
            <person name="Wang Z."/>
        </authorList>
    </citation>
    <scope>NUCLEOTIDE SEQUENCE [LARGE SCALE GENOMIC DNA]</scope>
    <source>
        <strain evidence="9 10">ALS 81</strain>
    </source>
</reference>
<organism evidence="9 10">
    <name type="scientific">Alginatibacterium sediminis</name>
    <dbReference type="NCBI Taxonomy" id="2164068"/>
    <lineage>
        <taxon>Bacteria</taxon>
        <taxon>Pseudomonadati</taxon>
        <taxon>Pseudomonadota</taxon>
        <taxon>Gammaproteobacteria</taxon>
        <taxon>Alteromonadales</taxon>
        <taxon>Alteromonadaceae</taxon>
        <taxon>Alginatibacterium</taxon>
    </lineage>
</organism>
<dbReference type="InterPro" id="IPR002781">
    <property type="entry name" value="TM_pro_TauE-like"/>
</dbReference>
<name>A0A420E6A5_9ALTE</name>
<dbReference type="PANTHER" id="PTHR30269:SF37">
    <property type="entry name" value="MEMBRANE TRANSPORTER PROTEIN"/>
    <property type="match status" value="1"/>
</dbReference>
<dbReference type="AlphaFoldDB" id="A0A420E6A5"/>
<comment type="similarity">
    <text evidence="2 8">Belongs to the 4-toluene sulfonate uptake permease (TSUP) (TC 2.A.102) family.</text>
</comment>
<evidence type="ECO:0000256" key="1">
    <source>
        <dbReference type="ARBA" id="ARBA00004651"/>
    </source>
</evidence>
<evidence type="ECO:0000256" key="2">
    <source>
        <dbReference type="ARBA" id="ARBA00009142"/>
    </source>
</evidence>
<keyword evidence="10" id="KW-1185">Reference proteome</keyword>
<evidence type="ECO:0000256" key="8">
    <source>
        <dbReference type="RuleBase" id="RU363041"/>
    </source>
</evidence>